<organism evidence="1 2">
    <name type="scientific">Aeromonas sanarellii</name>
    <dbReference type="NCBI Taxonomy" id="633415"/>
    <lineage>
        <taxon>Bacteria</taxon>
        <taxon>Pseudomonadati</taxon>
        <taxon>Pseudomonadota</taxon>
        <taxon>Gammaproteobacteria</taxon>
        <taxon>Aeromonadales</taxon>
        <taxon>Aeromonadaceae</taxon>
        <taxon>Aeromonas</taxon>
    </lineage>
</organism>
<reference evidence="1 2" key="1">
    <citation type="submission" date="2021-03" db="EMBL/GenBank/DDBJ databases">
        <title>Plant growth promoting bacteria isolated from wild legumes nodules and trapping Phaseolus vulgaris L. nodules in the center and southern Mexico.</title>
        <authorList>
            <person name="Estrada P."/>
        </authorList>
    </citation>
    <scope>NUCLEOTIDE SEQUENCE [LARGE SCALE GENOMIC DNA]</scope>
    <source>
        <strain evidence="1 2">MaGu-431</strain>
    </source>
</reference>
<gene>
    <name evidence="1" type="ORF">J8I01_14850</name>
</gene>
<dbReference type="RefSeq" id="WP_209794524.1">
    <property type="nucleotide sequence ID" value="NZ_JAGIQF010000008.1"/>
</dbReference>
<proteinExistence type="predicted"/>
<sequence>MGNYFKFRFQQASEHRESLVIFFHPNIDVSSLTKLIREDVDEKLVPQRVYLMGYNLDSILINTLTSDRLFVDEFESWIGTLEEKLSYLTISSTGQIKCPHSDKDIDFASKLLNAGAKYIFESRKGLITSLPSYHFLKPSGDHCDKFIRASNLFTSGLEVAFLAIGLLPFLKKNIKRVYVDTSSISFLVSIAIQLSKRFDEQLPVIESFESYSIFNKPYEFQEDGDSLVIISATTSGGLAQKLTQKHTFDPSNVITLFYSQVKSGQYAIYNISESVGKITSVKSNSCELCRDGSKLIKIEGEQFIPETPKHELLVIKKTDFKENRQKFFKEFATQGILKFNTSPNENWEREHFFIDVKKLLELRVDDFKKVLLKTVNKHFSRDIKTIISLDDEHAIYLAKEILTIVDDPSINIVSYQDAKEEDLKGHGSVMVVASAITSGRQLLATARKLRGIASTSTITYLIGFSKLPTRESFEQLRKDLCLGGHEVLPLKTCYLPRFNEQLLSPWDIEKNKLSSFERIDDPFNPSDTKLPPLLSGRLSKINANPSQNELFLPSPQGAALHLRNTFAFWAELKLDTNKASQADVYWTIQSILHDLRIENDKGLATTYHSTLLSPVCFDRFNDGVIQACLLRAAKPAELNYSIDFSFSRQMTDIIISVIKNHENPQGEGCLEFLLALWCGRLKVQSKHLEEILSLIDTANSEDVKFILCQLFEQQKDLMDSHIYSPPST</sequence>
<dbReference type="Proteomes" id="UP000666661">
    <property type="component" value="Unassembled WGS sequence"/>
</dbReference>
<name>A0ABS4B8F2_9GAMM</name>
<protein>
    <submittedName>
        <fullName evidence="1">Uncharacterized protein</fullName>
    </submittedName>
</protein>
<comment type="caution">
    <text evidence="1">The sequence shown here is derived from an EMBL/GenBank/DDBJ whole genome shotgun (WGS) entry which is preliminary data.</text>
</comment>
<evidence type="ECO:0000313" key="1">
    <source>
        <dbReference type="EMBL" id="MBP0603781.1"/>
    </source>
</evidence>
<dbReference type="EMBL" id="JAGIQF010000008">
    <property type="protein sequence ID" value="MBP0603781.1"/>
    <property type="molecule type" value="Genomic_DNA"/>
</dbReference>
<accession>A0ABS4B8F2</accession>
<keyword evidence="2" id="KW-1185">Reference proteome</keyword>
<evidence type="ECO:0000313" key="2">
    <source>
        <dbReference type="Proteomes" id="UP000666661"/>
    </source>
</evidence>